<sequence>MNQPTSLIQSALLLRIIAILTFPLGVVVAALLERSVLMVAALAAGMLLASWVERFRLHRLTGHEGYPAVTGLLPGFAVRAGLLAGLFIVCLGVFALFRETSLARGYGAVDVGLFCATTGIALLANTFSARIATQEVSAVMGHMNTGFSNSASSGAGDGDGEIIEGEIIDKE</sequence>
<evidence type="ECO:0000313" key="3">
    <source>
        <dbReference type="Proteomes" id="UP000024547"/>
    </source>
</evidence>
<dbReference type="PATRIC" id="fig|1280948.3.peg.948"/>
<keyword evidence="1" id="KW-0472">Membrane</keyword>
<keyword evidence="3" id="KW-1185">Reference proteome</keyword>
<gene>
    <name evidence="2" type="ORF">HY36_13545</name>
</gene>
<accession>A0A059E9X5</accession>
<dbReference type="STRING" id="1280948.HY36_13545"/>
<name>A0A059E9X5_9PROT</name>
<feature type="transmembrane region" description="Helical" evidence="1">
    <location>
        <begin position="76"/>
        <end position="97"/>
    </location>
</feature>
<keyword evidence="1" id="KW-0812">Transmembrane</keyword>
<dbReference type="OrthoDB" id="7619943at2"/>
<comment type="caution">
    <text evidence="2">The sequence shown here is derived from an EMBL/GenBank/DDBJ whole genome shotgun (WGS) entry which is preliminary data.</text>
</comment>
<evidence type="ECO:0000313" key="2">
    <source>
        <dbReference type="EMBL" id="KCZ64370.1"/>
    </source>
</evidence>
<dbReference type="EMBL" id="AWFH01000004">
    <property type="protein sequence ID" value="KCZ64370.1"/>
    <property type="molecule type" value="Genomic_DNA"/>
</dbReference>
<organism evidence="2 3">
    <name type="scientific">Hyphomonas atlantica</name>
    <dbReference type="NCBI Taxonomy" id="1280948"/>
    <lineage>
        <taxon>Bacteria</taxon>
        <taxon>Pseudomonadati</taxon>
        <taxon>Pseudomonadota</taxon>
        <taxon>Alphaproteobacteria</taxon>
        <taxon>Hyphomonadales</taxon>
        <taxon>Hyphomonadaceae</taxon>
        <taxon>Hyphomonas</taxon>
    </lineage>
</organism>
<dbReference type="Proteomes" id="UP000024547">
    <property type="component" value="Unassembled WGS sequence"/>
</dbReference>
<reference evidence="2 3" key="1">
    <citation type="journal article" date="2014" name="Antonie Van Leeuwenhoek">
        <title>Hyphomonas beringensis sp. nov. and Hyphomonas chukchiensis sp. nov., isolated from surface seawater of the Bering Sea and Chukchi Sea.</title>
        <authorList>
            <person name="Li C."/>
            <person name="Lai Q."/>
            <person name="Li G."/>
            <person name="Dong C."/>
            <person name="Wang J."/>
            <person name="Liao Y."/>
            <person name="Shao Z."/>
        </authorList>
    </citation>
    <scope>NUCLEOTIDE SEQUENCE [LARGE SCALE GENOMIC DNA]</scope>
    <source>
        <strain evidence="2 3">22II1-22F38</strain>
    </source>
</reference>
<evidence type="ECO:0000256" key="1">
    <source>
        <dbReference type="SAM" id="Phobius"/>
    </source>
</evidence>
<dbReference type="RefSeq" id="WP_035549194.1">
    <property type="nucleotide sequence ID" value="NZ_AWFH01000004.1"/>
</dbReference>
<feature type="transmembrane region" description="Helical" evidence="1">
    <location>
        <begin position="12"/>
        <end position="31"/>
    </location>
</feature>
<dbReference type="AlphaFoldDB" id="A0A059E9X5"/>
<protein>
    <submittedName>
        <fullName evidence="2">Uncharacterized protein</fullName>
    </submittedName>
</protein>
<feature type="transmembrane region" description="Helical" evidence="1">
    <location>
        <begin position="37"/>
        <end position="55"/>
    </location>
</feature>
<proteinExistence type="predicted"/>
<feature type="transmembrane region" description="Helical" evidence="1">
    <location>
        <begin position="103"/>
        <end position="124"/>
    </location>
</feature>
<keyword evidence="1" id="KW-1133">Transmembrane helix</keyword>
<dbReference type="eggNOG" id="ENOG5031330">
    <property type="taxonomic scope" value="Bacteria"/>
</dbReference>